<protein>
    <recommendedName>
        <fullName evidence="5">Kelch-like protein 17</fullName>
    </recommendedName>
</protein>
<feature type="domain" description="TLDc" evidence="2">
    <location>
        <begin position="296"/>
        <end position="382"/>
    </location>
</feature>
<feature type="domain" description="BTB" evidence="1">
    <location>
        <begin position="24"/>
        <end position="94"/>
    </location>
</feature>
<dbReference type="PANTHER" id="PTHR45774">
    <property type="entry name" value="BTB/POZ DOMAIN-CONTAINING"/>
    <property type="match status" value="1"/>
</dbReference>
<dbReference type="EMBL" id="JEMT01028765">
    <property type="protein sequence ID" value="EXX53780.1"/>
    <property type="molecule type" value="Genomic_DNA"/>
</dbReference>
<dbReference type="InterPro" id="IPR011333">
    <property type="entry name" value="SKP1/BTB/POZ_sf"/>
</dbReference>
<evidence type="ECO:0000259" key="1">
    <source>
        <dbReference type="PROSITE" id="PS50097"/>
    </source>
</evidence>
<dbReference type="SUPFAM" id="SSF54695">
    <property type="entry name" value="POZ domain"/>
    <property type="match status" value="1"/>
</dbReference>
<evidence type="ECO:0000313" key="4">
    <source>
        <dbReference type="Proteomes" id="UP000022910"/>
    </source>
</evidence>
<gene>
    <name evidence="3" type="ORF">RirG_240740</name>
</gene>
<dbReference type="PROSITE" id="PS51886">
    <property type="entry name" value="TLDC"/>
    <property type="match status" value="1"/>
</dbReference>
<dbReference type="InterPro" id="IPR006571">
    <property type="entry name" value="TLDc_dom"/>
</dbReference>
<comment type="caution">
    <text evidence="3">The sequence shown here is derived from an EMBL/GenBank/DDBJ whole genome shotgun (WGS) entry which is preliminary data.</text>
</comment>
<sequence length="382" mass="45076">MVDNKLLTKLSQNLLEILDNEEHYDIIIEVGNDPYIKIFHAHMIILNYRFSYFRRILSTNKKKDLTNIRLPNILPDTFQIVLRYIYGGKLSLEEYDISDIIKILVTANELNLQELIPYLESFLIENKKNWNEQDINLIYQTCFENNSFLELQKNCTNLIIKKSNKIFNSSNFTSIPEKLLITLIQNHQMNEIQVWEHLIKWGLAQNPELSSDLTSFSKDDFSTLKNTLQKCIPFIKFRNLTSKEFLKKVNPYKKILPKELYNELLEYFLDNDYDLNKKSESRTSIKEIESKNIDSKIITNQHVEIISKWIDGLEITDKLASSYEFKLLYRDSEESGGALVRIKKFHEVCDDHSRTVTIFKVKDRNEILGGYNPIEWKSDNSY</sequence>
<dbReference type="PANTHER" id="PTHR45774:SF3">
    <property type="entry name" value="BTB (POZ) DOMAIN-CONTAINING 2B-RELATED"/>
    <property type="match status" value="1"/>
</dbReference>
<proteinExistence type="predicted"/>
<keyword evidence="4" id="KW-1185">Reference proteome</keyword>
<dbReference type="InterPro" id="IPR011705">
    <property type="entry name" value="BACK"/>
</dbReference>
<dbReference type="AlphaFoldDB" id="A0A015II95"/>
<dbReference type="Pfam" id="PF00651">
    <property type="entry name" value="BTB"/>
    <property type="match status" value="1"/>
</dbReference>
<name>A0A015II95_RHIIW</name>
<dbReference type="PROSITE" id="PS50097">
    <property type="entry name" value="BTB"/>
    <property type="match status" value="1"/>
</dbReference>
<organism evidence="3 4">
    <name type="scientific">Rhizophagus irregularis (strain DAOM 197198w)</name>
    <name type="common">Glomus intraradices</name>
    <dbReference type="NCBI Taxonomy" id="1432141"/>
    <lineage>
        <taxon>Eukaryota</taxon>
        <taxon>Fungi</taxon>
        <taxon>Fungi incertae sedis</taxon>
        <taxon>Mucoromycota</taxon>
        <taxon>Glomeromycotina</taxon>
        <taxon>Glomeromycetes</taxon>
        <taxon>Glomerales</taxon>
        <taxon>Glomeraceae</taxon>
        <taxon>Rhizophagus</taxon>
    </lineage>
</organism>
<dbReference type="Gene3D" id="3.30.710.10">
    <property type="entry name" value="Potassium Channel Kv1.1, Chain A"/>
    <property type="match status" value="1"/>
</dbReference>
<dbReference type="OrthoDB" id="10027872at2759"/>
<dbReference type="InterPro" id="IPR000210">
    <property type="entry name" value="BTB/POZ_dom"/>
</dbReference>
<dbReference type="Proteomes" id="UP000022910">
    <property type="component" value="Unassembled WGS sequence"/>
</dbReference>
<dbReference type="Pfam" id="PF07707">
    <property type="entry name" value="BACK"/>
    <property type="match status" value="1"/>
</dbReference>
<reference evidence="3 4" key="1">
    <citation type="submission" date="2014-02" db="EMBL/GenBank/DDBJ databases">
        <title>Single nucleus genome sequencing reveals high similarity among nuclei of an endomycorrhizal fungus.</title>
        <authorList>
            <person name="Lin K."/>
            <person name="Geurts R."/>
            <person name="Zhang Z."/>
            <person name="Limpens E."/>
            <person name="Saunders D.G."/>
            <person name="Mu D."/>
            <person name="Pang E."/>
            <person name="Cao H."/>
            <person name="Cha H."/>
            <person name="Lin T."/>
            <person name="Zhou Q."/>
            <person name="Shang Y."/>
            <person name="Li Y."/>
            <person name="Ivanov S."/>
            <person name="Sharma T."/>
            <person name="Velzen R.V."/>
            <person name="Ruijter N.D."/>
            <person name="Aanen D.K."/>
            <person name="Win J."/>
            <person name="Kamoun S."/>
            <person name="Bisseling T."/>
            <person name="Huang S."/>
        </authorList>
    </citation>
    <scope>NUCLEOTIDE SEQUENCE [LARGE SCALE GENOMIC DNA]</scope>
    <source>
        <strain evidence="4">DAOM197198w</strain>
    </source>
</reference>
<evidence type="ECO:0000259" key="2">
    <source>
        <dbReference type="PROSITE" id="PS51886"/>
    </source>
</evidence>
<dbReference type="SMART" id="SM00225">
    <property type="entry name" value="BTB"/>
    <property type="match status" value="1"/>
</dbReference>
<dbReference type="HOGENOM" id="CLU_021542_0_0_1"/>
<evidence type="ECO:0008006" key="5">
    <source>
        <dbReference type="Google" id="ProtNLM"/>
    </source>
</evidence>
<accession>A0A015II95</accession>
<evidence type="ECO:0000313" key="3">
    <source>
        <dbReference type="EMBL" id="EXX53780.1"/>
    </source>
</evidence>